<dbReference type="PANTHER" id="PTHR11255">
    <property type="entry name" value="DIACYLGLYCEROL KINASE"/>
    <property type="match status" value="1"/>
</dbReference>
<name>A0A6H5J1U0_9HYME</name>
<dbReference type="GO" id="GO:0016020">
    <property type="term" value="C:membrane"/>
    <property type="evidence" value="ECO:0007669"/>
    <property type="project" value="UniProtKB-SubCell"/>
</dbReference>
<dbReference type="InterPro" id="IPR037607">
    <property type="entry name" value="DGK"/>
</dbReference>
<feature type="region of interest" description="Disordered" evidence="2">
    <location>
        <begin position="79"/>
        <end position="127"/>
    </location>
</feature>
<feature type="compositionally biased region" description="Basic and acidic residues" evidence="2">
    <location>
        <begin position="564"/>
        <end position="576"/>
    </location>
</feature>
<dbReference type="SMART" id="SM00046">
    <property type="entry name" value="DAGKc"/>
    <property type="match status" value="1"/>
</dbReference>
<feature type="domain" description="DAGKc" evidence="3">
    <location>
        <begin position="443"/>
        <end position="560"/>
    </location>
</feature>
<organism evidence="4 5">
    <name type="scientific">Trichogramma brassicae</name>
    <dbReference type="NCBI Taxonomy" id="86971"/>
    <lineage>
        <taxon>Eukaryota</taxon>
        <taxon>Metazoa</taxon>
        <taxon>Ecdysozoa</taxon>
        <taxon>Arthropoda</taxon>
        <taxon>Hexapoda</taxon>
        <taxon>Insecta</taxon>
        <taxon>Pterygota</taxon>
        <taxon>Neoptera</taxon>
        <taxon>Endopterygota</taxon>
        <taxon>Hymenoptera</taxon>
        <taxon>Apocrita</taxon>
        <taxon>Proctotrupomorpha</taxon>
        <taxon>Chalcidoidea</taxon>
        <taxon>Trichogrammatidae</taxon>
        <taxon>Trichogramma</taxon>
    </lineage>
</organism>
<dbReference type="GO" id="GO:0008270">
    <property type="term" value="F:zinc ion binding"/>
    <property type="evidence" value="ECO:0007669"/>
    <property type="project" value="UniProtKB-KW"/>
</dbReference>
<keyword evidence="1" id="KW-0863">Zinc-finger</keyword>
<dbReference type="PANTHER" id="PTHR11255:SF54">
    <property type="entry name" value="DIACYLGLYCEROL KINASE THETA"/>
    <property type="match status" value="1"/>
</dbReference>
<keyword evidence="1" id="KW-0479">Metal-binding</keyword>
<evidence type="ECO:0000256" key="2">
    <source>
        <dbReference type="SAM" id="MobiDB-lite"/>
    </source>
</evidence>
<feature type="region of interest" description="Disordered" evidence="2">
    <location>
        <begin position="549"/>
        <end position="587"/>
    </location>
</feature>
<evidence type="ECO:0000256" key="1">
    <source>
        <dbReference type="ARBA" id="ARBA00022771"/>
    </source>
</evidence>
<dbReference type="Proteomes" id="UP000479190">
    <property type="component" value="Unassembled WGS sequence"/>
</dbReference>
<feature type="compositionally biased region" description="Acidic residues" evidence="2">
    <location>
        <begin position="80"/>
        <end position="89"/>
    </location>
</feature>
<accession>A0A6H5J1U0</accession>
<feature type="region of interest" description="Disordered" evidence="2">
    <location>
        <begin position="217"/>
        <end position="250"/>
    </location>
</feature>
<proteinExistence type="predicted"/>
<keyword evidence="1" id="KW-0862">Zinc</keyword>
<dbReference type="GO" id="GO:0004143">
    <property type="term" value="F:ATP-dependent diacylglycerol kinase activity"/>
    <property type="evidence" value="ECO:0007669"/>
    <property type="project" value="InterPro"/>
</dbReference>
<feature type="region of interest" description="Disordered" evidence="2">
    <location>
        <begin position="627"/>
        <end position="668"/>
    </location>
</feature>
<feature type="non-terminal residue" evidence="4">
    <location>
        <position position="808"/>
    </location>
</feature>
<gene>
    <name evidence="4" type="ORF">TBRA_LOCUS15961</name>
</gene>
<dbReference type="AlphaFoldDB" id="A0A6H5J1U0"/>
<reference evidence="4 5" key="1">
    <citation type="submission" date="2020-02" db="EMBL/GenBank/DDBJ databases">
        <authorList>
            <person name="Ferguson B K."/>
        </authorList>
    </citation>
    <scope>NUCLEOTIDE SEQUENCE [LARGE SCALE GENOMIC DNA]</scope>
</reference>
<feature type="compositionally biased region" description="Polar residues" evidence="2">
    <location>
        <begin position="637"/>
        <end position="652"/>
    </location>
</feature>
<feature type="compositionally biased region" description="Basic residues" evidence="2">
    <location>
        <begin position="95"/>
        <end position="114"/>
    </location>
</feature>
<dbReference type="EMBL" id="CADCXV010001434">
    <property type="protein sequence ID" value="CAB0044373.1"/>
    <property type="molecule type" value="Genomic_DNA"/>
</dbReference>
<evidence type="ECO:0000313" key="4">
    <source>
        <dbReference type="EMBL" id="CAB0044373.1"/>
    </source>
</evidence>
<keyword evidence="5" id="KW-1185">Reference proteome</keyword>
<sequence length="808" mass="91875">MASTTYTRMPGLRWPIARRTETYLPAKICPRCGNTHHWREGNLPSIPIASCKKNLLISNRVPGWLSSLRLREIATSTWREEDDDDSNDDEERRMKMTTRTKKRRRTRRRRTPKRAKGEVLSSCASSSARRRMMARRRPLSLPMRPRQRRSRVAALFSLRSGDCRSYCRAPARDHVHGSSLRSGIWPMSLGSNRMSHKCIFLLQNSCSSRLRNVSSEHLGGVQQRRHADVARARSLDRRPARDQAAPAPARTIARIKTTRSATKHWLTLLPAQFLPDRLVHERGNAALSRSDAVAEPQPQGGQAARHFPALQGSSRACRGEGRVYQPGLSWYPCPSRLFWHGARDQGHERQAISSREAIRVPARERQLRNIRCREILMETRGRRTAFSSIGPIYYESKARWVINLDEDSITAIVRAVDRVRRRESKYEDSICLAEHGTGRRVIPLLVFVNVKSAGCQGLDLILNFRKLLNPYQGSTSTTAVPAVPLRLPAQQELQILVCVGAGTVGCVLHCLVQRPARTAVLPRGLRHPCPLGTCTIWLGCSDGAVAHVRRGPPQAPHRRHATPRRSDAREPLERRFFHPGTRTTRQRRIRVMLRTSRTYILLNSRPKSKTLRIATCVQRHPNHFDIEQVCRPRRSTNRASQSNDTRSSSQPDVQEKPHLPRSSIRPPWQQQWQAVSGHLVAVHQRRGESFRAPFSINGGTSRSVWTDSKDILCGGARAEATGERTRRPTARSTRQLIRTRQVQAARQLGPYQSLQLHWRMRKLLVCNTCPAFCAQCAQKDTSVGFAGTKSIHFFHENHLLWSTRSQKV</sequence>
<evidence type="ECO:0000259" key="3">
    <source>
        <dbReference type="SMART" id="SM00046"/>
    </source>
</evidence>
<dbReference type="GO" id="GO:0007165">
    <property type="term" value="P:signal transduction"/>
    <property type="evidence" value="ECO:0007669"/>
    <property type="project" value="InterPro"/>
</dbReference>
<feature type="compositionally biased region" description="Basic and acidic residues" evidence="2">
    <location>
        <begin position="225"/>
        <end position="241"/>
    </location>
</feature>
<protein>
    <recommendedName>
        <fullName evidence="3">DAGKc domain-containing protein</fullName>
    </recommendedName>
</protein>
<evidence type="ECO:0000313" key="5">
    <source>
        <dbReference type="Proteomes" id="UP000479190"/>
    </source>
</evidence>
<dbReference type="InterPro" id="IPR001206">
    <property type="entry name" value="Diacylglycerol_kinase_cat_dom"/>
</dbReference>